<evidence type="ECO:0000256" key="10">
    <source>
        <dbReference type="RuleBase" id="RU366014"/>
    </source>
</evidence>
<dbReference type="InterPro" id="IPR028207">
    <property type="entry name" value="DNA_pol_B_palm_palm"/>
</dbReference>
<evidence type="ECO:0000256" key="3">
    <source>
        <dbReference type="ARBA" id="ARBA00022705"/>
    </source>
</evidence>
<keyword evidence="14" id="KW-1185">Reference proteome</keyword>
<keyword evidence="3" id="KW-0235">DNA replication</keyword>
<dbReference type="CDD" id="cd00141">
    <property type="entry name" value="NT_POLXc"/>
    <property type="match status" value="1"/>
</dbReference>
<dbReference type="Gene3D" id="1.10.150.20">
    <property type="entry name" value="5' to 3' exonuclease, C-terminal subdomain"/>
    <property type="match status" value="1"/>
</dbReference>
<dbReference type="Proteomes" id="UP001201163">
    <property type="component" value="Unassembled WGS sequence"/>
</dbReference>
<comment type="caution">
    <text evidence="13">The sequence shown here is derived from an EMBL/GenBank/DDBJ whole genome shotgun (WGS) entry which is preliminary data.</text>
</comment>
<dbReference type="PROSITE" id="PS50172">
    <property type="entry name" value="BRCT"/>
    <property type="match status" value="1"/>
</dbReference>
<keyword evidence="6" id="KW-0238">DNA-binding</keyword>
<dbReference type="Gene3D" id="3.30.460.10">
    <property type="entry name" value="Beta Polymerase, domain 2"/>
    <property type="match status" value="1"/>
</dbReference>
<accession>A0AAD4LJN8</accession>
<dbReference type="InterPro" id="IPR002054">
    <property type="entry name" value="DNA-dir_DNA_pol_X"/>
</dbReference>
<dbReference type="InterPro" id="IPR010996">
    <property type="entry name" value="HHH_MUS81"/>
</dbReference>
<evidence type="ECO:0000256" key="11">
    <source>
        <dbReference type="SAM" id="MobiDB-lite"/>
    </source>
</evidence>
<reference evidence="13" key="1">
    <citation type="submission" date="2022-01" db="EMBL/GenBank/DDBJ databases">
        <title>Comparative genomics reveals a dynamic genome evolution in the ectomycorrhizal milk-cap (Lactarius) mushrooms.</title>
        <authorList>
            <consortium name="DOE Joint Genome Institute"/>
            <person name="Lebreton A."/>
            <person name="Tang N."/>
            <person name="Kuo A."/>
            <person name="LaButti K."/>
            <person name="Drula E."/>
            <person name="Barry K."/>
            <person name="Clum A."/>
            <person name="Lipzen A."/>
            <person name="Mousain D."/>
            <person name="Ng V."/>
            <person name="Wang R."/>
            <person name="Wang X."/>
            <person name="Dai Y."/>
            <person name="Henrissat B."/>
            <person name="Grigoriev I.V."/>
            <person name="Guerin-Laguette A."/>
            <person name="Yu F."/>
            <person name="Martin F.M."/>
        </authorList>
    </citation>
    <scope>NUCLEOTIDE SEQUENCE</scope>
    <source>
        <strain evidence="13">QP</strain>
    </source>
</reference>
<dbReference type="PROSITE" id="PS00522">
    <property type="entry name" value="DNA_POLYMERASE_X"/>
    <property type="match status" value="1"/>
</dbReference>
<keyword evidence="5 10" id="KW-0239">DNA-directed DNA polymerase</keyword>
<dbReference type="InterPro" id="IPR022312">
    <property type="entry name" value="DNA_pol_X"/>
</dbReference>
<dbReference type="PANTHER" id="PTHR11276:SF28">
    <property type="entry name" value="DNA POLYMERASE LAMBDA"/>
    <property type="match status" value="1"/>
</dbReference>
<dbReference type="Gene3D" id="1.10.150.110">
    <property type="entry name" value="DNA polymerase beta, N-terminal domain-like"/>
    <property type="match status" value="1"/>
</dbReference>
<dbReference type="Pfam" id="PF10391">
    <property type="entry name" value="DNA_pol_lambd_f"/>
    <property type="match status" value="1"/>
</dbReference>
<dbReference type="AlphaFoldDB" id="A0AAD4LJN8"/>
<keyword evidence="8" id="KW-0456">Lyase</keyword>
<keyword evidence="4 10" id="KW-0227">DNA damage</keyword>
<dbReference type="EC" id="2.7.7.7" evidence="10"/>
<comment type="function">
    <text evidence="10">DNA polymerase that functions in several pathways of DNA repair. Involved in base excision repair (BER) responsible for repair of lesions that give rise to abasic (AP) sites in DNA. Also contributes to DNA double-strand break repair by non-homologous end joining and homologous recombination. Has both template-dependent and template-independent (terminal transferase) DNA polymerase activities. Has also a 5'-deoxyribose-5-phosphate lyase (dRP lyase) activity.</text>
</comment>
<comment type="cofactor">
    <cofactor evidence="1">
        <name>Mn(2+)</name>
        <dbReference type="ChEBI" id="CHEBI:29035"/>
    </cofactor>
</comment>
<evidence type="ECO:0000256" key="5">
    <source>
        <dbReference type="ARBA" id="ARBA00022932"/>
    </source>
</evidence>
<dbReference type="InterPro" id="IPR001357">
    <property type="entry name" value="BRCT_dom"/>
</dbReference>
<dbReference type="Gene3D" id="3.40.50.10190">
    <property type="entry name" value="BRCT domain"/>
    <property type="match status" value="1"/>
</dbReference>
<keyword evidence="10" id="KW-0548">Nucleotidyltransferase</keyword>
<dbReference type="SUPFAM" id="SSF47802">
    <property type="entry name" value="DNA polymerase beta, N-terminal domain-like"/>
    <property type="match status" value="1"/>
</dbReference>
<dbReference type="InterPro" id="IPR036420">
    <property type="entry name" value="BRCT_dom_sf"/>
</dbReference>
<feature type="compositionally biased region" description="Low complexity" evidence="11">
    <location>
        <begin position="146"/>
        <end position="170"/>
    </location>
</feature>
<evidence type="ECO:0000313" key="14">
    <source>
        <dbReference type="Proteomes" id="UP001201163"/>
    </source>
</evidence>
<dbReference type="InterPro" id="IPR018944">
    <property type="entry name" value="DNA_pol_lambd_fingers_domain"/>
</dbReference>
<comment type="subcellular location">
    <subcellularLocation>
        <location evidence="10">Nucleus</location>
    </subcellularLocation>
</comment>
<keyword evidence="2" id="KW-0237">DNA synthesis</keyword>
<sequence length="542" mass="60558">MAPKRAGARSPSPSLSSTASPVRRPPRRAKTAPGILASYRLFILHTKLAHKDISELHDLAEKADADLVSSPDEADVVVTAIGMRKRLERHIDWNLAKTKALVTPDWLRDSVEQGHPLPCTDYAALSDLKEATEEHCPRSNSQSAVTALSKSGSLSTSSRPPSRATHTPPAFLLPPSKPPSPVELDHTAHFCCSRASPLVCPNQALCAEFDILRRSRALESNERSALSYARAIAAIKAFPRVITESERRDVQKLPFIGTKVFQMIDEYLFTGHIAEVEEIRQSERFASLSLFASIYGIGPTTSRKLYDLGLRTLRDLEAYYEVDASTPVEHSGSADMDVRIALGLRDDFQQTISREEVEAIHATIMDHLNAVEPGCVSTLVGGYRRGKPSSNDVDIVFTHPNKTSAKGLCTKLVERLRSAGLVKYVLHLSSFHEHDALRTAQWDSLEKALTVYRPHNGLHRRVDLICAIPETYWTSCYWVDGWNYVREGLKDGREIDWAKMLMQSPLSTRRRDSKLFYPRSEKEVFDIIGLPWVDPTLRNTDA</sequence>
<dbReference type="PANTHER" id="PTHR11276">
    <property type="entry name" value="DNA POLYMERASE TYPE-X FAMILY MEMBER"/>
    <property type="match status" value="1"/>
</dbReference>
<evidence type="ECO:0000259" key="12">
    <source>
        <dbReference type="PROSITE" id="PS50172"/>
    </source>
</evidence>
<dbReference type="SUPFAM" id="SSF81301">
    <property type="entry name" value="Nucleotidyltransferase"/>
    <property type="match status" value="1"/>
</dbReference>
<dbReference type="GO" id="GO:0006260">
    <property type="term" value="P:DNA replication"/>
    <property type="evidence" value="ECO:0007669"/>
    <property type="project" value="UniProtKB-KW"/>
</dbReference>
<evidence type="ECO:0000256" key="4">
    <source>
        <dbReference type="ARBA" id="ARBA00022763"/>
    </source>
</evidence>
<dbReference type="SUPFAM" id="SSF52113">
    <property type="entry name" value="BRCT domain"/>
    <property type="match status" value="1"/>
</dbReference>
<dbReference type="InterPro" id="IPR027421">
    <property type="entry name" value="DNA_pol_lamdba_lyase_dom_sf"/>
</dbReference>
<dbReference type="GO" id="GO:0003677">
    <property type="term" value="F:DNA binding"/>
    <property type="evidence" value="ECO:0007669"/>
    <property type="project" value="UniProtKB-UniRule"/>
</dbReference>
<dbReference type="InterPro" id="IPR043519">
    <property type="entry name" value="NT_sf"/>
</dbReference>
<feature type="region of interest" description="Disordered" evidence="11">
    <location>
        <begin position="133"/>
        <end position="177"/>
    </location>
</feature>
<proteinExistence type="inferred from homology"/>
<evidence type="ECO:0000256" key="7">
    <source>
        <dbReference type="ARBA" id="ARBA00023204"/>
    </source>
</evidence>
<dbReference type="PRINTS" id="PR00869">
    <property type="entry name" value="DNAPOLX"/>
</dbReference>
<comment type="similarity">
    <text evidence="10">Belongs to the DNA polymerase type-X family.</text>
</comment>
<dbReference type="Gene3D" id="3.30.210.10">
    <property type="entry name" value="DNA polymerase, thumb domain"/>
    <property type="match status" value="1"/>
</dbReference>
<keyword evidence="7 10" id="KW-0234">DNA repair</keyword>
<dbReference type="EMBL" id="JAKELL010000014">
    <property type="protein sequence ID" value="KAH8994443.1"/>
    <property type="molecule type" value="Genomic_DNA"/>
</dbReference>
<evidence type="ECO:0000256" key="2">
    <source>
        <dbReference type="ARBA" id="ARBA00022634"/>
    </source>
</evidence>
<evidence type="ECO:0000256" key="9">
    <source>
        <dbReference type="ARBA" id="ARBA00049244"/>
    </source>
</evidence>
<dbReference type="InterPro" id="IPR002008">
    <property type="entry name" value="DNA_pol_X_beta-like"/>
</dbReference>
<dbReference type="SUPFAM" id="SSF81585">
    <property type="entry name" value="PsbU/PolX domain-like"/>
    <property type="match status" value="1"/>
</dbReference>
<organism evidence="13 14">
    <name type="scientific">Lactarius akahatsu</name>
    <dbReference type="NCBI Taxonomy" id="416441"/>
    <lineage>
        <taxon>Eukaryota</taxon>
        <taxon>Fungi</taxon>
        <taxon>Dikarya</taxon>
        <taxon>Basidiomycota</taxon>
        <taxon>Agaricomycotina</taxon>
        <taxon>Agaricomycetes</taxon>
        <taxon>Russulales</taxon>
        <taxon>Russulaceae</taxon>
        <taxon>Lactarius</taxon>
    </lineage>
</organism>
<evidence type="ECO:0000256" key="6">
    <source>
        <dbReference type="ARBA" id="ARBA00023125"/>
    </source>
</evidence>
<gene>
    <name evidence="13" type="ORF">EDB92DRAFT_1943773</name>
</gene>
<name>A0AAD4LJN8_9AGAM</name>
<evidence type="ECO:0000313" key="13">
    <source>
        <dbReference type="EMBL" id="KAH8994443.1"/>
    </source>
</evidence>
<dbReference type="GO" id="GO:0006303">
    <property type="term" value="P:double-strand break repair via nonhomologous end joining"/>
    <property type="evidence" value="ECO:0007669"/>
    <property type="project" value="TreeGrafter"/>
</dbReference>
<feature type="domain" description="BRCT" evidence="12">
    <location>
        <begin position="31"/>
        <end position="124"/>
    </location>
</feature>
<dbReference type="InterPro" id="IPR037160">
    <property type="entry name" value="DNA_Pol_thumb_sf"/>
</dbReference>
<dbReference type="GO" id="GO:0046872">
    <property type="term" value="F:metal ion binding"/>
    <property type="evidence" value="ECO:0007669"/>
    <property type="project" value="UniProtKB-UniRule"/>
</dbReference>
<dbReference type="GO" id="GO:0016829">
    <property type="term" value="F:lyase activity"/>
    <property type="evidence" value="ECO:0007669"/>
    <property type="project" value="UniProtKB-KW"/>
</dbReference>
<dbReference type="Pfam" id="PF14792">
    <property type="entry name" value="DNA_pol_B_palm"/>
    <property type="match status" value="1"/>
</dbReference>
<dbReference type="SMART" id="SM00483">
    <property type="entry name" value="POLXc"/>
    <property type="match status" value="1"/>
</dbReference>
<dbReference type="GO" id="GO:0005634">
    <property type="term" value="C:nucleus"/>
    <property type="evidence" value="ECO:0007669"/>
    <property type="project" value="UniProtKB-SubCell"/>
</dbReference>
<evidence type="ECO:0000256" key="8">
    <source>
        <dbReference type="ARBA" id="ARBA00023239"/>
    </source>
</evidence>
<dbReference type="Pfam" id="PF14716">
    <property type="entry name" value="HHH_8"/>
    <property type="match status" value="1"/>
</dbReference>
<feature type="region of interest" description="Disordered" evidence="11">
    <location>
        <begin position="1"/>
        <end position="30"/>
    </location>
</feature>
<comment type="catalytic activity">
    <reaction evidence="9 10">
        <text>DNA(n) + a 2'-deoxyribonucleoside 5'-triphosphate = DNA(n+1) + diphosphate</text>
        <dbReference type="Rhea" id="RHEA:22508"/>
        <dbReference type="Rhea" id="RHEA-COMP:17339"/>
        <dbReference type="Rhea" id="RHEA-COMP:17340"/>
        <dbReference type="ChEBI" id="CHEBI:33019"/>
        <dbReference type="ChEBI" id="CHEBI:61560"/>
        <dbReference type="ChEBI" id="CHEBI:173112"/>
        <dbReference type="EC" id="2.7.7.7"/>
    </reaction>
</comment>
<protein>
    <recommendedName>
        <fullName evidence="10">DNA polymerase</fullName>
        <ecNumber evidence="10">2.7.7.7</ecNumber>
    </recommendedName>
</protein>
<evidence type="ECO:0000256" key="1">
    <source>
        <dbReference type="ARBA" id="ARBA00001936"/>
    </source>
</evidence>
<keyword evidence="10" id="KW-0808">Transferase</keyword>
<keyword evidence="10" id="KW-0539">Nucleus</keyword>
<dbReference type="InterPro" id="IPR019843">
    <property type="entry name" value="DNA_pol-X_BS"/>
</dbReference>
<dbReference type="GO" id="GO:0003887">
    <property type="term" value="F:DNA-directed DNA polymerase activity"/>
    <property type="evidence" value="ECO:0007669"/>
    <property type="project" value="UniProtKB-UniRule"/>
</dbReference>
<feature type="compositionally biased region" description="Low complexity" evidence="11">
    <location>
        <begin position="8"/>
        <end position="22"/>
    </location>
</feature>
<dbReference type="PRINTS" id="PR00870">
    <property type="entry name" value="DNAPOLXBETA"/>
</dbReference>